<proteinExistence type="predicted"/>
<name>A0ACC2TSF6_9FUNG</name>
<organism evidence="1 2">
    <name type="scientific">Entomophthora muscae</name>
    <dbReference type="NCBI Taxonomy" id="34485"/>
    <lineage>
        <taxon>Eukaryota</taxon>
        <taxon>Fungi</taxon>
        <taxon>Fungi incertae sedis</taxon>
        <taxon>Zoopagomycota</taxon>
        <taxon>Entomophthoromycotina</taxon>
        <taxon>Entomophthoromycetes</taxon>
        <taxon>Entomophthorales</taxon>
        <taxon>Entomophthoraceae</taxon>
        <taxon>Entomophthora</taxon>
    </lineage>
</organism>
<reference evidence="1" key="1">
    <citation type="submission" date="2022-04" db="EMBL/GenBank/DDBJ databases">
        <title>Genome of the entomopathogenic fungus Entomophthora muscae.</title>
        <authorList>
            <person name="Elya C."/>
            <person name="Lovett B.R."/>
            <person name="Lee E."/>
            <person name="Macias A.M."/>
            <person name="Hajek A.E."/>
            <person name="De Bivort B.L."/>
            <person name="Kasson M.T."/>
            <person name="De Fine Licht H.H."/>
            <person name="Stajich J.E."/>
        </authorList>
    </citation>
    <scope>NUCLEOTIDE SEQUENCE</scope>
    <source>
        <strain evidence="1">Berkeley</strain>
    </source>
</reference>
<accession>A0ACC2TSF6</accession>
<protein>
    <submittedName>
        <fullName evidence="1">Protein kinase activating protein dpb11</fullName>
    </submittedName>
</protein>
<dbReference type="Proteomes" id="UP001165960">
    <property type="component" value="Unassembled WGS sequence"/>
</dbReference>
<keyword evidence="1" id="KW-0418">Kinase</keyword>
<evidence type="ECO:0000313" key="2">
    <source>
        <dbReference type="Proteomes" id="UP001165960"/>
    </source>
</evidence>
<comment type="caution">
    <text evidence="1">The sequence shown here is derived from an EMBL/GenBank/DDBJ whole genome shotgun (WGS) entry which is preliminary data.</text>
</comment>
<keyword evidence="1" id="KW-0808">Transferase</keyword>
<dbReference type="EMBL" id="QTSX02002192">
    <property type="protein sequence ID" value="KAJ9077554.1"/>
    <property type="molecule type" value="Genomic_DNA"/>
</dbReference>
<sequence>MQVSAKGGIICNAAWLESLLASIPTALPSQLSATGLDTQQGFKFPLFCFFYLSHDFKSKESYLFKERLLSLGAKIANQFNRLDATHYFIAASVPSKNEKEELDGFMKGIKVVNQEWLEKCIKSGQLLEPLPLKCEPLPSTSPSSNEATFWNRLQVGKAEESGQCTRNESAKTIFRGLYFSMVGLDPSMARFAQEAIALRGGEIVNIEILVSPRVIILPFRGLELGNSSVEKSEISSLVTVYWLQRCIDCNKLIDPSSHVLYSPLSAIDSLEGFSDFHVTVTGFSGMKRVLLMGLVRNLGGHWTESMTHKTTHLICSEFKGGKYDLALKKKALVVTENWLFHVAETRNVKHALVLQAIPQEHNPHFSPSKIADASSASTAVASSKKTFSTIGCSLSSAKPTPTKSSILKGVVFFLYPSSEYNTAELIKKAHSMGATSLKEFELNKVTHLIVSGSKDYSASRTFRCAVQNSIIVVNQFWIEKCFETGHRQDELKFLYTQAPRRINRTNSAALQQSKPKIESDLKDKVSPCSIQPKAEKQQIAQDLLSSRLSAIIKETYKRKNQDQQSGALNLGPKINGMCDDHVFIEEPVPADQLASLTLRSASNSLLEEIPPTPSFCVNDTKQAARERRHLLGIDAPPEASPTTNIAPKRPRTRSSFKAIIDLDSPPDSGFSTRRRH</sequence>
<gene>
    <name evidence="1" type="primary">DPB11_4</name>
    <name evidence="1" type="ORF">DSO57_1015745</name>
</gene>
<evidence type="ECO:0000313" key="1">
    <source>
        <dbReference type="EMBL" id="KAJ9077554.1"/>
    </source>
</evidence>
<keyword evidence="2" id="KW-1185">Reference proteome</keyword>